<gene>
    <name evidence="2" type="ORF">FUG_LOCUS431617</name>
</gene>
<dbReference type="Pfam" id="PF05347">
    <property type="entry name" value="Complex1_LYR"/>
    <property type="match status" value="1"/>
</dbReference>
<dbReference type="AlphaFoldDB" id="A0A2H3FHN1"/>
<dbReference type="GO" id="GO:1990221">
    <property type="term" value="C:L-cysteine desulfurase complex"/>
    <property type="evidence" value="ECO:0007669"/>
    <property type="project" value="TreeGrafter"/>
</dbReference>
<sequence length="132" mass="15277">MSVASTIKGDMSQQVRSLYRQLLRQGSQFSAYNFREYAKRRTRDAFREHQGEQDSRKVQELVQHGIKELQSLKVRGGYMCVSKQGRIADSEQRQTVISQFYQIDRLVVEGGISGKQTGNNQEILRQKEQGYD</sequence>
<dbReference type="InterPro" id="IPR051522">
    <property type="entry name" value="ISC_assembly_LYR"/>
</dbReference>
<dbReference type="InterPro" id="IPR008011">
    <property type="entry name" value="Complex1_LYR_dom"/>
</dbReference>
<evidence type="ECO:0000256" key="1">
    <source>
        <dbReference type="ARBA" id="ARBA00009508"/>
    </source>
</evidence>
<organism evidence="2">
    <name type="scientific">Gibberella zeae</name>
    <name type="common">Wheat head blight fungus</name>
    <name type="synonym">Fusarium graminearum</name>
    <dbReference type="NCBI Taxonomy" id="5518"/>
    <lineage>
        <taxon>Eukaryota</taxon>
        <taxon>Fungi</taxon>
        <taxon>Dikarya</taxon>
        <taxon>Ascomycota</taxon>
        <taxon>Pezizomycotina</taxon>
        <taxon>Sordariomycetes</taxon>
        <taxon>Hypocreomycetidae</taxon>
        <taxon>Hypocreales</taxon>
        <taxon>Nectriaceae</taxon>
        <taxon>Fusarium</taxon>
    </lineage>
</organism>
<dbReference type="CDD" id="cd20264">
    <property type="entry name" value="Complex1_LYR_LYRM4"/>
    <property type="match status" value="1"/>
</dbReference>
<proteinExistence type="inferred from homology"/>
<reference evidence="2" key="1">
    <citation type="submission" date="2019-04" db="EMBL/GenBank/DDBJ databases">
        <authorList>
            <person name="Melise S."/>
            <person name="Noan J."/>
            <person name="Okalmin O."/>
        </authorList>
    </citation>
    <scope>NUCLEOTIDE SEQUENCE</scope>
    <source>
        <strain evidence="2">FN9</strain>
    </source>
</reference>
<evidence type="ECO:0000313" key="2">
    <source>
        <dbReference type="EMBL" id="VIO61485.1"/>
    </source>
</evidence>
<dbReference type="PANTHER" id="PTHR13166:SF7">
    <property type="entry name" value="LYR MOTIF-CONTAINING PROTEIN 4"/>
    <property type="match status" value="1"/>
</dbReference>
<accession>A0A2H3FHN1</accession>
<dbReference type="InterPro" id="IPR045297">
    <property type="entry name" value="Complex1_LYR_LYRM4"/>
</dbReference>
<name>A0A2H3FHN1_GIBZA</name>
<comment type="similarity">
    <text evidence="1">Belongs to the complex I LYR family.</text>
</comment>
<dbReference type="GO" id="GO:0016226">
    <property type="term" value="P:iron-sulfur cluster assembly"/>
    <property type="evidence" value="ECO:0007669"/>
    <property type="project" value="InterPro"/>
</dbReference>
<protein>
    <submittedName>
        <fullName evidence="2">Uncharacterized protein</fullName>
    </submittedName>
</protein>
<dbReference type="EMBL" id="CAAKMV010000152">
    <property type="protein sequence ID" value="VIO61485.1"/>
    <property type="molecule type" value="Genomic_DNA"/>
</dbReference>
<dbReference type="PANTHER" id="PTHR13166">
    <property type="entry name" value="PROTEIN C6ORF149"/>
    <property type="match status" value="1"/>
</dbReference>
<dbReference type="GO" id="GO:0005739">
    <property type="term" value="C:mitochondrion"/>
    <property type="evidence" value="ECO:0007669"/>
    <property type="project" value="TreeGrafter"/>
</dbReference>